<dbReference type="Proteomes" id="UP000262142">
    <property type="component" value="Unassembled WGS sequence"/>
</dbReference>
<sequence length="114" mass="13298">MRYFIIFVIITLILFSCNLKEIESKLPDREIDFVIVEKIILKNSKGGDIYFFKSKDTIIECNPSDYLYYNINDTLNLVIHSDGFFKGVVFKNRKSKSVFNLVKKEGKAVPRDSF</sequence>
<evidence type="ECO:0000313" key="1">
    <source>
        <dbReference type="EMBL" id="SZD74352.1"/>
    </source>
</evidence>
<proteinExistence type="predicted"/>
<evidence type="ECO:0000313" key="2">
    <source>
        <dbReference type="Proteomes" id="UP000262142"/>
    </source>
</evidence>
<organism evidence="1 2">
    <name type="scientific">Candidatus Ornithobacterium hominis</name>
    <dbReference type="NCBI Taxonomy" id="2497989"/>
    <lineage>
        <taxon>Bacteria</taxon>
        <taxon>Pseudomonadati</taxon>
        <taxon>Bacteroidota</taxon>
        <taxon>Flavobacteriia</taxon>
        <taxon>Flavobacteriales</taxon>
        <taxon>Weeksellaceae</taxon>
        <taxon>Ornithobacterium</taxon>
    </lineage>
</organism>
<dbReference type="AlphaFoldDB" id="A0A383U352"/>
<evidence type="ECO:0008006" key="3">
    <source>
        <dbReference type="Google" id="ProtNLM"/>
    </source>
</evidence>
<protein>
    <recommendedName>
        <fullName evidence="3">Lipoprotein</fullName>
    </recommendedName>
</protein>
<dbReference type="PROSITE" id="PS51257">
    <property type="entry name" value="PROKAR_LIPOPROTEIN"/>
    <property type="match status" value="1"/>
</dbReference>
<keyword evidence="2" id="KW-1185">Reference proteome</keyword>
<gene>
    <name evidence="1" type="ORF">SAMEA104719789_01778</name>
</gene>
<dbReference type="EMBL" id="UNSC01000012">
    <property type="protein sequence ID" value="SZD74352.1"/>
    <property type="molecule type" value="Genomic_DNA"/>
</dbReference>
<name>A0A383U352_9FLAO</name>
<reference evidence="1 2" key="1">
    <citation type="submission" date="2018-09" db="EMBL/GenBank/DDBJ databases">
        <authorList>
            <consortium name="Pathogen Informatics"/>
        </authorList>
    </citation>
    <scope>NUCLEOTIDE SEQUENCE [LARGE SCALE GENOMIC DNA]</scope>
    <source>
        <strain evidence="1 2">OH-22767</strain>
    </source>
</reference>
<accession>A0A383U352</accession>